<evidence type="ECO:0000256" key="9">
    <source>
        <dbReference type="ARBA" id="ARBA00022822"/>
    </source>
</evidence>
<dbReference type="InterPro" id="IPR005256">
    <property type="entry name" value="Anth_synth_I_PabB"/>
</dbReference>
<keyword evidence="11 15" id="KW-0057">Aromatic amino acid biosynthesis</keyword>
<organism evidence="18 19">
    <name type="scientific">Brevibacillus borstelensis AK1</name>
    <dbReference type="NCBI Taxonomy" id="1300222"/>
    <lineage>
        <taxon>Bacteria</taxon>
        <taxon>Bacillati</taxon>
        <taxon>Bacillota</taxon>
        <taxon>Bacilli</taxon>
        <taxon>Bacillales</taxon>
        <taxon>Paenibacillaceae</taxon>
        <taxon>Brevibacillus</taxon>
    </lineage>
</organism>
<evidence type="ECO:0000256" key="4">
    <source>
        <dbReference type="ARBA" id="ARBA00011575"/>
    </source>
</evidence>
<dbReference type="GO" id="GO:0004049">
    <property type="term" value="F:anthranilate synthase activity"/>
    <property type="evidence" value="ECO:0007669"/>
    <property type="project" value="UniProtKB-EC"/>
</dbReference>
<dbReference type="STRING" id="1300222.I532_06220"/>
<dbReference type="EMBL" id="APBN01000002">
    <property type="protein sequence ID" value="EMT53586.1"/>
    <property type="molecule type" value="Genomic_DNA"/>
</dbReference>
<evidence type="ECO:0000256" key="15">
    <source>
        <dbReference type="RuleBase" id="RU364045"/>
    </source>
</evidence>
<dbReference type="PANTHER" id="PTHR11236:SF48">
    <property type="entry name" value="ISOCHORISMATE SYNTHASE MENF"/>
    <property type="match status" value="1"/>
</dbReference>
<evidence type="ECO:0000256" key="5">
    <source>
        <dbReference type="ARBA" id="ARBA00012266"/>
    </source>
</evidence>
<comment type="subunit">
    <text evidence="4 15">Heterotetramer consisting of two non-identical subunits: a beta subunit (TrpG) and a large alpha subunit (TrpE).</text>
</comment>
<evidence type="ECO:0000256" key="8">
    <source>
        <dbReference type="ARBA" id="ARBA00022723"/>
    </source>
</evidence>
<dbReference type="InterPro" id="IPR015890">
    <property type="entry name" value="Chorismate_C"/>
</dbReference>
<evidence type="ECO:0000313" key="19">
    <source>
        <dbReference type="Proteomes" id="UP000012081"/>
    </source>
</evidence>
<accession>M8E2V1</accession>
<keyword evidence="8 15" id="KW-0479">Metal-binding</keyword>
<dbReference type="Pfam" id="PF00425">
    <property type="entry name" value="Chorismate_bind"/>
    <property type="match status" value="1"/>
</dbReference>
<dbReference type="UniPathway" id="UPA00035">
    <property type="reaction ID" value="UER00040"/>
</dbReference>
<evidence type="ECO:0000256" key="2">
    <source>
        <dbReference type="ARBA" id="ARBA00004873"/>
    </source>
</evidence>
<dbReference type="GO" id="GO:0000162">
    <property type="term" value="P:L-tryptophan biosynthetic process"/>
    <property type="evidence" value="ECO:0007669"/>
    <property type="project" value="UniProtKB-UniPathway"/>
</dbReference>
<evidence type="ECO:0000256" key="10">
    <source>
        <dbReference type="ARBA" id="ARBA00022842"/>
    </source>
</evidence>
<comment type="catalytic activity">
    <reaction evidence="14 15">
        <text>chorismate + L-glutamine = anthranilate + pyruvate + L-glutamate + H(+)</text>
        <dbReference type="Rhea" id="RHEA:21732"/>
        <dbReference type="ChEBI" id="CHEBI:15361"/>
        <dbReference type="ChEBI" id="CHEBI:15378"/>
        <dbReference type="ChEBI" id="CHEBI:16567"/>
        <dbReference type="ChEBI" id="CHEBI:29748"/>
        <dbReference type="ChEBI" id="CHEBI:29985"/>
        <dbReference type="ChEBI" id="CHEBI:58359"/>
        <dbReference type="EC" id="4.1.3.27"/>
    </reaction>
</comment>
<evidence type="ECO:0000256" key="1">
    <source>
        <dbReference type="ARBA" id="ARBA00001946"/>
    </source>
</evidence>
<keyword evidence="10 15" id="KW-0460">Magnesium</keyword>
<evidence type="ECO:0000256" key="14">
    <source>
        <dbReference type="ARBA" id="ARBA00047683"/>
    </source>
</evidence>
<dbReference type="Pfam" id="PF04715">
    <property type="entry name" value="Anth_synt_I_N"/>
    <property type="match status" value="1"/>
</dbReference>
<comment type="similarity">
    <text evidence="3 15">Belongs to the anthranilate synthase component I family.</text>
</comment>
<evidence type="ECO:0000256" key="13">
    <source>
        <dbReference type="ARBA" id="ARBA00025634"/>
    </source>
</evidence>
<dbReference type="PANTHER" id="PTHR11236">
    <property type="entry name" value="AMINOBENZOATE/ANTHRANILATE SYNTHASE"/>
    <property type="match status" value="1"/>
</dbReference>
<keyword evidence="19" id="KW-1185">Reference proteome</keyword>
<dbReference type="InterPro" id="IPR006805">
    <property type="entry name" value="Anth_synth_I_N"/>
</dbReference>
<evidence type="ECO:0000256" key="11">
    <source>
        <dbReference type="ARBA" id="ARBA00023141"/>
    </source>
</evidence>
<feature type="domain" description="Anthranilate synthase component I N-terminal" evidence="17">
    <location>
        <begin position="28"/>
        <end position="166"/>
    </location>
</feature>
<evidence type="ECO:0000256" key="3">
    <source>
        <dbReference type="ARBA" id="ARBA00009562"/>
    </source>
</evidence>
<comment type="caution">
    <text evidence="18">The sequence shown here is derived from an EMBL/GenBank/DDBJ whole genome shotgun (WGS) entry which is preliminary data.</text>
</comment>
<dbReference type="GO" id="GO:0046872">
    <property type="term" value="F:metal ion binding"/>
    <property type="evidence" value="ECO:0007669"/>
    <property type="project" value="UniProtKB-KW"/>
</dbReference>
<feature type="domain" description="Chorismate-utilising enzyme C-terminal" evidence="16">
    <location>
        <begin position="229"/>
        <end position="482"/>
    </location>
</feature>
<keyword evidence="7 15" id="KW-0028">Amino-acid biosynthesis</keyword>
<evidence type="ECO:0000256" key="6">
    <source>
        <dbReference type="ARBA" id="ARBA00020653"/>
    </source>
</evidence>
<dbReference type="SUPFAM" id="SSF56322">
    <property type="entry name" value="ADC synthase"/>
    <property type="match status" value="1"/>
</dbReference>
<name>M8E2V1_9BACL</name>
<evidence type="ECO:0000313" key="18">
    <source>
        <dbReference type="EMBL" id="EMT53586.1"/>
    </source>
</evidence>
<proteinExistence type="inferred from homology"/>
<dbReference type="NCBIfam" id="TIGR00564">
    <property type="entry name" value="trpE_most"/>
    <property type="match status" value="1"/>
</dbReference>
<dbReference type="RefSeq" id="WP_003387075.1">
    <property type="nucleotide sequence ID" value="NZ_APBN01000002.1"/>
</dbReference>
<dbReference type="AlphaFoldDB" id="M8E2V1"/>
<dbReference type="OrthoDB" id="9803598at2"/>
<evidence type="ECO:0000256" key="12">
    <source>
        <dbReference type="ARBA" id="ARBA00023239"/>
    </source>
</evidence>
<comment type="function">
    <text evidence="13 15">Part of a heterotetrameric complex that catalyzes the two-step biosynthesis of anthranilate, an intermediate in the biosynthesis of L-tryptophan. In the first step, the glutamine-binding beta subunit (TrpG) of anthranilate synthase (AS) provides the glutamine amidotransferase activity which generates ammonia as a substrate that, along with chorismate, is used in the second step, catalyzed by the large alpha subunit of AS (TrpE) to produce anthranilate. In the absence of TrpG, TrpE can synthesize anthranilate directly from chorismate and high concentrations of ammonia.</text>
</comment>
<gene>
    <name evidence="15" type="primary">trpE</name>
    <name evidence="18" type="ORF">I532_06220</name>
</gene>
<evidence type="ECO:0000259" key="16">
    <source>
        <dbReference type="Pfam" id="PF00425"/>
    </source>
</evidence>
<dbReference type="PATRIC" id="fig|1300222.3.peg.1275"/>
<protein>
    <recommendedName>
        <fullName evidence="6 15">Anthranilate synthase component 1</fullName>
        <ecNumber evidence="5 15">4.1.3.27</ecNumber>
    </recommendedName>
</protein>
<dbReference type="EC" id="4.1.3.27" evidence="5 15"/>
<dbReference type="InterPro" id="IPR019999">
    <property type="entry name" value="Anth_synth_I-like"/>
</dbReference>
<dbReference type="Proteomes" id="UP000012081">
    <property type="component" value="Unassembled WGS sequence"/>
</dbReference>
<evidence type="ECO:0000256" key="7">
    <source>
        <dbReference type="ARBA" id="ARBA00022605"/>
    </source>
</evidence>
<sequence length="505" mass="56700">MFTPSLTEVQSLAKSYSLIPVRMTLLADQETPIRLYQKIRTPHSFLLESVEGGSRWARYSFIGLNPFQTVEATGNLIAVKKRNGEQFTLEGNPVHYLREEMERYKSPKLSHFPRLSGGAVGFFGYNTLHYFEQLPRHRQDSLELPDMRFLFADEIIAFDHLKQEIQLIVNLHVETDDTPERISEKYAAVCSRLEELAVRVTAPGQDRNQRLPLGEVPARKIAVESNMSREAYEKMVEAAKSYIAAGDIFQVVLSQRFRAATEVDPFSVYRVLRTLNPSPYMYVLQYDQETIVGTSPELLVRVENGKVEMRPIAGTRKRGSSAEEDARLAEDLLNDPKERAEHYMLLDLGRNDVGRVSRYGSVQVEEALVIENYSHVMHMVSHVTGQLREDAHPFDALLSAFPAGTVSGAPKLRAMEIIAELEPDSRHLYAGAIGYLAFDGTMDTCITIRTLLFQGGYAYVQAGAGIVADSDPAAEYQESVNKAAAMLAALEKAEQLFARKEEPIC</sequence>
<dbReference type="InterPro" id="IPR005801">
    <property type="entry name" value="ADC_synthase"/>
</dbReference>
<keyword evidence="9 15" id="KW-0822">Tryptophan biosynthesis</keyword>
<dbReference type="PRINTS" id="PR00095">
    <property type="entry name" value="ANTSNTHASEI"/>
</dbReference>
<dbReference type="Gene3D" id="3.60.120.10">
    <property type="entry name" value="Anthranilate synthase"/>
    <property type="match status" value="1"/>
</dbReference>
<reference evidence="18 19" key="1">
    <citation type="submission" date="2013-03" db="EMBL/GenBank/DDBJ databases">
        <title>Assembly of a new bacterial strain Brevibacillus borstelensis AK1.</title>
        <authorList>
            <person name="Rajan I."/>
            <person name="PoliReddy D."/>
            <person name="Sugumar T."/>
            <person name="Rathinam K."/>
            <person name="Alqarawi S."/>
            <person name="Khalil A.B."/>
            <person name="Sivakumar N."/>
        </authorList>
    </citation>
    <scope>NUCLEOTIDE SEQUENCE [LARGE SCALE GENOMIC DNA]</scope>
    <source>
        <strain evidence="18 19">AK1</strain>
    </source>
</reference>
<comment type="pathway">
    <text evidence="2 15">Amino-acid biosynthesis; L-tryptophan biosynthesis; L-tryptophan from chorismate: step 1/5.</text>
</comment>
<comment type="cofactor">
    <cofactor evidence="1 15">
        <name>Mg(2+)</name>
        <dbReference type="ChEBI" id="CHEBI:18420"/>
    </cofactor>
</comment>
<evidence type="ECO:0000259" key="17">
    <source>
        <dbReference type="Pfam" id="PF04715"/>
    </source>
</evidence>
<keyword evidence="12 15" id="KW-0456">Lyase</keyword>